<evidence type="ECO:0000313" key="1">
    <source>
        <dbReference type="EMBL" id="KKQ84307.1"/>
    </source>
</evidence>
<dbReference type="STRING" id="1618570.UT08_C0019G0001"/>
<gene>
    <name evidence="1" type="ORF">UT08_C0019G0001</name>
</gene>
<accession>A0A0G0KZY0</accession>
<dbReference type="EMBL" id="LBVL01000019">
    <property type="protein sequence ID" value="KKQ84307.1"/>
    <property type="molecule type" value="Genomic_DNA"/>
</dbReference>
<dbReference type="Proteomes" id="UP000034081">
    <property type="component" value="Unassembled WGS sequence"/>
</dbReference>
<evidence type="ECO:0000313" key="2">
    <source>
        <dbReference type="Proteomes" id="UP000034081"/>
    </source>
</evidence>
<reference evidence="1 2" key="1">
    <citation type="journal article" date="2015" name="Nature">
        <title>rRNA introns, odd ribosomes, and small enigmatic genomes across a large radiation of phyla.</title>
        <authorList>
            <person name="Brown C.T."/>
            <person name="Hug L.A."/>
            <person name="Thomas B.C."/>
            <person name="Sharon I."/>
            <person name="Castelle C.J."/>
            <person name="Singh A."/>
            <person name="Wilkins M.J."/>
            <person name="Williams K.H."/>
            <person name="Banfield J.F."/>
        </authorList>
    </citation>
    <scope>NUCLEOTIDE SEQUENCE [LARGE SCALE GENOMIC DNA]</scope>
</reference>
<name>A0A0G0KZY0_9BACT</name>
<protein>
    <submittedName>
        <fullName evidence="1">Uncharacterized protein</fullName>
    </submittedName>
</protein>
<proteinExistence type="predicted"/>
<dbReference type="AlphaFoldDB" id="A0A0G0KZY0"/>
<comment type="caution">
    <text evidence="1">The sequence shown here is derived from an EMBL/GenBank/DDBJ whole genome shotgun (WGS) entry which is preliminary data.</text>
</comment>
<sequence>MNWDTGDDYAGYTLHTALSGGLFAIDCKYADGNGSGEEQVNGLIDPLENKWYYATCVMDRDGSETGTAGLHVYLNSTLYNSDTSLTEGSAANSANLMIGEGPLGTNDLHNASVDDVK</sequence>
<dbReference type="InterPro" id="IPR013320">
    <property type="entry name" value="ConA-like_dom_sf"/>
</dbReference>
<feature type="non-terminal residue" evidence="1">
    <location>
        <position position="117"/>
    </location>
</feature>
<organism evidence="1 2">
    <name type="scientific">Candidatus Woesebacteria bacterium GW2011_GWB1_38_8</name>
    <dbReference type="NCBI Taxonomy" id="1618570"/>
    <lineage>
        <taxon>Bacteria</taxon>
        <taxon>Candidatus Woeseibacteriota</taxon>
    </lineage>
</organism>
<dbReference type="Gene3D" id="2.60.120.200">
    <property type="match status" value="1"/>
</dbReference>
<dbReference type="Pfam" id="PF13385">
    <property type="entry name" value="Laminin_G_3"/>
    <property type="match status" value="1"/>
</dbReference>
<dbReference type="SUPFAM" id="SSF49899">
    <property type="entry name" value="Concanavalin A-like lectins/glucanases"/>
    <property type="match status" value="1"/>
</dbReference>